<comment type="caution">
    <text evidence="1">The sequence shown here is derived from an EMBL/GenBank/DDBJ whole genome shotgun (WGS) entry which is preliminary data.</text>
</comment>
<accession>A0A918N2P8</accession>
<gene>
    <name evidence="1" type="ORF">GCM10007384_15280</name>
</gene>
<name>A0A918N2P8_9FLAO</name>
<dbReference type="RefSeq" id="WP_027411776.1">
    <property type="nucleotide sequence ID" value="NZ_BMWS01000008.1"/>
</dbReference>
<keyword evidence="2" id="KW-1185">Reference proteome</keyword>
<organism evidence="1 2">
    <name type="scientific">Aquimarina muelleri</name>
    <dbReference type="NCBI Taxonomy" id="279356"/>
    <lineage>
        <taxon>Bacteria</taxon>
        <taxon>Pseudomonadati</taxon>
        <taxon>Bacteroidota</taxon>
        <taxon>Flavobacteriia</taxon>
        <taxon>Flavobacteriales</taxon>
        <taxon>Flavobacteriaceae</taxon>
        <taxon>Aquimarina</taxon>
    </lineage>
</organism>
<reference evidence="1 2" key="1">
    <citation type="journal article" date="2014" name="Int. J. Syst. Evol. Microbiol.">
        <title>Complete genome sequence of Corynebacterium casei LMG S-19264T (=DSM 44701T), isolated from a smear-ripened cheese.</title>
        <authorList>
            <consortium name="US DOE Joint Genome Institute (JGI-PGF)"/>
            <person name="Walter F."/>
            <person name="Albersmeier A."/>
            <person name="Kalinowski J."/>
            <person name="Ruckert C."/>
        </authorList>
    </citation>
    <scope>NUCLEOTIDE SEQUENCE [LARGE SCALE GENOMIC DNA]</scope>
    <source>
        <strain evidence="1 2">KCTC 12285</strain>
    </source>
</reference>
<evidence type="ECO:0000313" key="2">
    <source>
        <dbReference type="Proteomes" id="UP000601108"/>
    </source>
</evidence>
<sequence length="238" mass="27331">MNLLLVAAAKKLAKDQDIIDSYWRYQQREQNWFFSPNPNLDQATSRPSSLNNWNSWDRLSVKQKMTLSTLAGFKNDATNIIRNTAHLSKLKNALSSKWRNDLYSIFWANEGDGKLWLCNVFIGDAIYLYNGNNFISGNKHYFDPYQIYSGQSFLRKRNSYKEVKAGDIVVFKYGGSAKHVEIITEVQKNRFADDGFCSIGAGRGGKKSDLGTVKCDSHNWYIGGRRELEDKGNIYFYI</sequence>
<proteinExistence type="predicted"/>
<dbReference type="Proteomes" id="UP000601108">
    <property type="component" value="Unassembled WGS sequence"/>
</dbReference>
<evidence type="ECO:0000313" key="1">
    <source>
        <dbReference type="EMBL" id="GGX14625.1"/>
    </source>
</evidence>
<dbReference type="AlphaFoldDB" id="A0A918N2P8"/>
<protein>
    <submittedName>
        <fullName evidence="1">Uncharacterized protein</fullName>
    </submittedName>
</protein>
<dbReference type="EMBL" id="BMWS01000008">
    <property type="protein sequence ID" value="GGX14625.1"/>
    <property type="molecule type" value="Genomic_DNA"/>
</dbReference>